<accession>A0AA87ZNZ5</accession>
<dbReference type="EMBL" id="BTGU01002237">
    <property type="protein sequence ID" value="GMN35790.1"/>
    <property type="molecule type" value="Genomic_DNA"/>
</dbReference>
<protein>
    <submittedName>
        <fullName evidence="1">Uncharacterized protein</fullName>
    </submittedName>
</protein>
<evidence type="ECO:0000313" key="2">
    <source>
        <dbReference type="Proteomes" id="UP001187192"/>
    </source>
</evidence>
<name>A0AA87ZNZ5_FICCA</name>
<gene>
    <name evidence="1" type="ORF">TIFTF001_042285</name>
</gene>
<organism evidence="1 2">
    <name type="scientific">Ficus carica</name>
    <name type="common">Common fig</name>
    <dbReference type="NCBI Taxonomy" id="3494"/>
    <lineage>
        <taxon>Eukaryota</taxon>
        <taxon>Viridiplantae</taxon>
        <taxon>Streptophyta</taxon>
        <taxon>Embryophyta</taxon>
        <taxon>Tracheophyta</taxon>
        <taxon>Spermatophyta</taxon>
        <taxon>Magnoliopsida</taxon>
        <taxon>eudicotyledons</taxon>
        <taxon>Gunneridae</taxon>
        <taxon>Pentapetalae</taxon>
        <taxon>rosids</taxon>
        <taxon>fabids</taxon>
        <taxon>Rosales</taxon>
        <taxon>Moraceae</taxon>
        <taxon>Ficeae</taxon>
        <taxon>Ficus</taxon>
    </lineage>
</organism>
<sequence>MADKRPRLFRRTAILHTASMATGPERRDWIW</sequence>
<dbReference type="AlphaFoldDB" id="A0AA87ZNZ5"/>
<proteinExistence type="predicted"/>
<evidence type="ECO:0000313" key="1">
    <source>
        <dbReference type="EMBL" id="GMN35790.1"/>
    </source>
</evidence>
<keyword evidence="2" id="KW-1185">Reference proteome</keyword>
<reference evidence="1" key="1">
    <citation type="submission" date="2023-07" db="EMBL/GenBank/DDBJ databases">
        <title>draft genome sequence of fig (Ficus carica).</title>
        <authorList>
            <person name="Takahashi T."/>
            <person name="Nishimura K."/>
        </authorList>
    </citation>
    <scope>NUCLEOTIDE SEQUENCE</scope>
</reference>
<comment type="caution">
    <text evidence="1">The sequence shown here is derived from an EMBL/GenBank/DDBJ whole genome shotgun (WGS) entry which is preliminary data.</text>
</comment>
<dbReference type="Proteomes" id="UP001187192">
    <property type="component" value="Unassembled WGS sequence"/>
</dbReference>